<evidence type="ECO:0000313" key="2">
    <source>
        <dbReference type="Proteomes" id="UP000581206"/>
    </source>
</evidence>
<proteinExistence type="predicted"/>
<dbReference type="RefSeq" id="WP_168631094.1">
    <property type="nucleotide sequence ID" value="NZ_BONL01000005.1"/>
</dbReference>
<keyword evidence="1" id="KW-0808">Transferase</keyword>
<dbReference type="AlphaFoldDB" id="A0A7X6KXJ9"/>
<organism evidence="1 2">
    <name type="scientific">Cellulomonas denverensis</name>
    <dbReference type="NCBI Taxonomy" id="264297"/>
    <lineage>
        <taxon>Bacteria</taxon>
        <taxon>Bacillati</taxon>
        <taxon>Actinomycetota</taxon>
        <taxon>Actinomycetes</taxon>
        <taxon>Micrococcales</taxon>
        <taxon>Cellulomonadaceae</taxon>
        <taxon>Cellulomonas</taxon>
    </lineage>
</organism>
<dbReference type="Proteomes" id="UP000581206">
    <property type="component" value="Unassembled WGS sequence"/>
</dbReference>
<dbReference type="GO" id="GO:0016740">
    <property type="term" value="F:transferase activity"/>
    <property type="evidence" value="ECO:0007669"/>
    <property type="project" value="UniProtKB-KW"/>
</dbReference>
<reference evidence="1 2" key="1">
    <citation type="submission" date="2020-04" db="EMBL/GenBank/DDBJ databases">
        <title>MicrobeNet Type strains.</title>
        <authorList>
            <person name="Nicholson A.C."/>
        </authorList>
    </citation>
    <scope>NUCLEOTIDE SEQUENCE [LARGE SCALE GENOMIC DNA]</scope>
    <source>
        <strain evidence="1 2">ATCC BAA-788</strain>
    </source>
</reference>
<evidence type="ECO:0000313" key="1">
    <source>
        <dbReference type="EMBL" id="NKY23968.1"/>
    </source>
</evidence>
<gene>
    <name evidence="1" type="ORF">HGA03_14955</name>
</gene>
<accession>A0A7X6KXJ9</accession>
<sequence>MGGGHRSGQGHAALELDLDQAIDALRAAAAIDLRDHFRFVVTRVETNVGGAEQPNLQGCRVGFDAYCGATLKSRFGVDLVTGSLMTTDPEPYDDPVLELPGLATPPIRLYPVVDHIADKLCATQATYGTNNDLPSSRVRDLVDLVVFARSQDVDGSALIRAIRGEWAHRALPGEPAFSPPPAWERTYPPAARKVSIVADLTSFADAVTLVHKFLDPALDGTATGRRWLAADLAWRDSPADRAVP</sequence>
<dbReference type="InterPro" id="IPR014942">
    <property type="entry name" value="AbiEii"/>
</dbReference>
<name>A0A7X6KXJ9_9CELL</name>
<keyword evidence="2" id="KW-1185">Reference proteome</keyword>
<protein>
    <submittedName>
        <fullName evidence="1">Nucleotidyl transferase AbiEii/AbiGii toxin family protein</fullName>
    </submittedName>
</protein>
<comment type="caution">
    <text evidence="1">The sequence shown here is derived from an EMBL/GenBank/DDBJ whole genome shotgun (WGS) entry which is preliminary data.</text>
</comment>
<dbReference type="EMBL" id="JAAXOX010000010">
    <property type="protein sequence ID" value="NKY23968.1"/>
    <property type="molecule type" value="Genomic_DNA"/>
</dbReference>
<dbReference type="Pfam" id="PF08843">
    <property type="entry name" value="AbiEii"/>
    <property type="match status" value="1"/>
</dbReference>